<sequence>MLTAVGRAAARRIQAPSAHPAAVAQLLLRQAPVASALPIRAFSASALAQLPAASDKKSKSKATAKKPAAAAAAKKKAAAPTKKKAAPATKPVGRPKKVLDPEEEQEEKRKAEVRELKKWALRDTPATLPNSKWAQFVVNNKDLLKGSAGLGPHMSGLADKFKSLSAAELNNLETIAAANREKNATNLKSWIKTHEPARIHIANQARRRLSKLTGKSYRTLEDERLPKRPLSSYTNFTVVNWPRLGGTDAVDGSKNISQAWKALSASEKAVYEEQTAQASAQYEAEMEVVRARADSIKAEADPKSKK</sequence>
<gene>
    <name evidence="4" type="ORF">N0V84_005675</name>
</gene>
<dbReference type="SUPFAM" id="SSF47095">
    <property type="entry name" value="HMG-box"/>
    <property type="match status" value="1"/>
</dbReference>
<evidence type="ECO:0000256" key="1">
    <source>
        <dbReference type="PROSITE-ProRule" id="PRU00267"/>
    </source>
</evidence>
<dbReference type="OrthoDB" id="1919336at2759"/>
<feature type="DNA-binding region" description="HMG box" evidence="1">
    <location>
        <begin position="226"/>
        <end position="290"/>
    </location>
</feature>
<dbReference type="Pfam" id="PF09011">
    <property type="entry name" value="HMG_box_2"/>
    <property type="match status" value="1"/>
</dbReference>
<organism evidence="4 5">
    <name type="scientific">Fusarium piperis</name>
    <dbReference type="NCBI Taxonomy" id="1435070"/>
    <lineage>
        <taxon>Eukaryota</taxon>
        <taxon>Fungi</taxon>
        <taxon>Dikarya</taxon>
        <taxon>Ascomycota</taxon>
        <taxon>Pezizomycotina</taxon>
        <taxon>Sordariomycetes</taxon>
        <taxon>Hypocreomycetidae</taxon>
        <taxon>Hypocreales</taxon>
        <taxon>Nectriaceae</taxon>
        <taxon>Fusarium</taxon>
        <taxon>Fusarium solani species complex</taxon>
    </lineage>
</organism>
<dbReference type="InterPro" id="IPR009071">
    <property type="entry name" value="HMG_box_dom"/>
</dbReference>
<feature type="domain" description="HMG box" evidence="3">
    <location>
        <begin position="226"/>
        <end position="290"/>
    </location>
</feature>
<keyword evidence="5" id="KW-1185">Reference proteome</keyword>
<dbReference type="InterPro" id="IPR036910">
    <property type="entry name" value="HMG_box_dom_sf"/>
</dbReference>
<dbReference type="AlphaFoldDB" id="A0A9W8WDD4"/>
<evidence type="ECO:0000256" key="2">
    <source>
        <dbReference type="SAM" id="MobiDB-lite"/>
    </source>
</evidence>
<dbReference type="EMBL" id="JAPEUR010000103">
    <property type="protein sequence ID" value="KAJ4320854.1"/>
    <property type="molecule type" value="Genomic_DNA"/>
</dbReference>
<evidence type="ECO:0000313" key="5">
    <source>
        <dbReference type="Proteomes" id="UP001140502"/>
    </source>
</evidence>
<dbReference type="GO" id="GO:0005634">
    <property type="term" value="C:nucleus"/>
    <property type="evidence" value="ECO:0007669"/>
    <property type="project" value="UniProtKB-UniRule"/>
</dbReference>
<dbReference type="GO" id="GO:0003677">
    <property type="term" value="F:DNA binding"/>
    <property type="evidence" value="ECO:0007669"/>
    <property type="project" value="UniProtKB-UniRule"/>
</dbReference>
<comment type="caution">
    <text evidence="4">The sequence shown here is derived from an EMBL/GenBank/DDBJ whole genome shotgun (WGS) entry which is preliminary data.</text>
</comment>
<dbReference type="Proteomes" id="UP001140502">
    <property type="component" value="Unassembled WGS sequence"/>
</dbReference>
<dbReference type="CDD" id="cd00084">
    <property type="entry name" value="HMG-box_SF"/>
    <property type="match status" value="1"/>
</dbReference>
<accession>A0A9W8WDD4</accession>
<name>A0A9W8WDD4_9HYPO</name>
<dbReference type="Gene3D" id="1.10.30.10">
    <property type="entry name" value="High mobility group box domain"/>
    <property type="match status" value="1"/>
</dbReference>
<reference evidence="4" key="1">
    <citation type="submission" date="2022-10" db="EMBL/GenBank/DDBJ databases">
        <title>Tapping the CABI collections for fungal endophytes: first genome assemblies for Collariella, Neodidymelliopsis, Ascochyta clinopodiicola, Didymella pomorum, Didymosphaeria variabile, Neocosmospora piperis and Neocucurbitaria cava.</title>
        <authorList>
            <person name="Hill R."/>
        </authorList>
    </citation>
    <scope>NUCLEOTIDE SEQUENCE</scope>
    <source>
        <strain evidence="4">IMI 366586</strain>
    </source>
</reference>
<keyword evidence="1" id="KW-0238">DNA-binding</keyword>
<feature type="region of interest" description="Disordered" evidence="2">
    <location>
        <begin position="50"/>
        <end position="110"/>
    </location>
</feature>
<dbReference type="PROSITE" id="PS50118">
    <property type="entry name" value="HMG_BOX_2"/>
    <property type="match status" value="1"/>
</dbReference>
<evidence type="ECO:0000313" key="4">
    <source>
        <dbReference type="EMBL" id="KAJ4320854.1"/>
    </source>
</evidence>
<protein>
    <recommendedName>
        <fullName evidence="3">HMG box domain-containing protein</fullName>
    </recommendedName>
</protein>
<evidence type="ECO:0000259" key="3">
    <source>
        <dbReference type="PROSITE" id="PS50118"/>
    </source>
</evidence>
<keyword evidence="1" id="KW-0539">Nucleus</keyword>
<feature type="compositionally biased region" description="Basic residues" evidence="2">
    <location>
        <begin position="73"/>
        <end position="85"/>
    </location>
</feature>
<proteinExistence type="predicted"/>